<feature type="domain" description="WDHD1/CFT4 second beta-propeller" evidence="3">
    <location>
        <begin position="469"/>
        <end position="769"/>
    </location>
</feature>
<sequence length="1404" mass="158379">MSVVDKSVFDSGGRTTLALAQDNVHLCVGSKIGIVKILNTERVQDEPRVLEVVKDLTSVCFGSKDDSKLLVTSVTGDAYLYDARDEGSTGKLLTRSVLPLRDCQIIHSDKYAVFGGDDLQLTLIDLEGGDRNTLKTEEQVSSLSYSKQSNILAVSFINGKVQFFSVSSAVPNKVHELKDYIPKHSYVDSGDDALLTDVLGSDKEDTDVEADTLEDDKIKDPTFCDNNRICTKVAWHPNGLFFALPTKEGGVSIFDIKDYKLQKTLSPTAKGKLFCDLQFDTKNGNYMAAIDLDGQLTVWDWKRGEVKLARKIKQDITHLVWKIQESSGQFDLILGTWNGSIITIKSLLPVIDSKVEEPLTSAGGEKNLFVEDDGNSDDEAKGSNLVDGEAEDDNGEEIDDENLFTQEDDINEGKRKYHFDDEDDFIDDDDGAGYVSEKKYRKFEDTSVNTFHNYNSSRSRYAPKPFKYKPFSAGATPFASGDRRYLTMNEIGYVSTVKNGDQNSVTVSFFDVGRFREYHFEDLFGYDVCFLNENGTLLAQSRMGQINYRPHNSLHSNWTKVIPLLDGERITTIAATPKMVYIGTSFGYFRIFNSFGVPVALEKMTPIVALTAQDYKVFTVHFSPLHGLSYSLFEVHTDTSKYFQRECPLPITMPQAYAGRVEPDFLSSNPLGIKSLFFSSYGDPCIFGIDDVLLVLSKWRSGAQSRWIPVLDSNFELWKMSGGKDHTDVHVWPLSLNYDTLNCILVKGKRIWPEFPLPLPSEMEVQIPVLVKSQLLKEHNKEKKERAEAGLDSDEDEDKDEETEVTIPQNLAAEEEFLRSKILSGLLQDTIDNDGELFGDLMSGIRENRKRKRQESATPTVTDENITDISSSEEEAANEVDEDEEIDSEEEFEGENPADKRRRLAKQYLENLKTEANEIVNADEAGELDEESRHIDNYNNFDAGDLDREIISSRLKEDVAEQQGRVYRFISDRLDFDNVKTTFTRVGENNPTSLSCYQPQFNKFDASSFGKQSKNKLFCYVVSKDMTLTKYDITNFNSRPKKIRSTKGGKQFIPETKFEYENTSEGHYDEILTVAASPKGDVVVTGGRDRKLIVWSTESLAPIKVIPTKDRKGQILSLTFRRNSDQLYVACADYKIRTYSISQFAQLETLYGHHDIVADISALSMERCVTVGSRDRTAMLWKIPDETRLTFRGGEDPDRLLKKWLKTNATEKENGDLEYPQESEAPLFFGEGSIEVVSMIDDSHFVTGSDNGSISLWSLAKKKPVFIERSAHGLLPAPEVDEISGESSKELRERQVQDRKLVKPYWITSIYAIPYSNLFVSGSWNGSLKVWKINENLREFELVKELSNCHGVVTKIHYVEAGKHGKEDFRILASVAKEHRLGRWVTRVPGARNGIYSAVLKSKA</sequence>
<dbReference type="VEuPathDB" id="FungiDB:CAGL0D04884g"/>
<evidence type="ECO:0000256" key="2">
    <source>
        <dbReference type="SAM" id="MobiDB-lite"/>
    </source>
</evidence>
<feature type="region of interest" description="Disordered" evidence="2">
    <location>
        <begin position="848"/>
        <end position="901"/>
    </location>
</feature>
<dbReference type="SMART" id="SM00320">
    <property type="entry name" value="WD40"/>
    <property type="match status" value="8"/>
</dbReference>
<evidence type="ECO:0000313" key="4">
    <source>
        <dbReference type="EMBL" id="KTB11841.1"/>
    </source>
</evidence>
<dbReference type="PROSITE" id="PS50082">
    <property type="entry name" value="WD_REPEATS_2"/>
    <property type="match status" value="2"/>
</dbReference>
<feature type="region of interest" description="Disordered" evidence="2">
    <location>
        <begin position="781"/>
        <end position="805"/>
    </location>
</feature>
<dbReference type="GO" id="GO:0034085">
    <property type="term" value="P:establishment of sister chromatid cohesion"/>
    <property type="evidence" value="ECO:0007669"/>
    <property type="project" value="EnsemblFungi"/>
</dbReference>
<feature type="compositionally biased region" description="Acidic residues" evidence="2">
    <location>
        <begin position="791"/>
        <end position="804"/>
    </location>
</feature>
<feature type="repeat" description="WD" evidence="1">
    <location>
        <begin position="1150"/>
        <end position="1191"/>
    </location>
</feature>
<feature type="compositionally biased region" description="Acidic residues" evidence="2">
    <location>
        <begin position="871"/>
        <end position="896"/>
    </location>
</feature>
<dbReference type="GO" id="GO:0000727">
    <property type="term" value="P:double-strand break repair via break-induced replication"/>
    <property type="evidence" value="ECO:0007669"/>
    <property type="project" value="EnsemblFungi"/>
</dbReference>
<dbReference type="VEuPathDB" id="FungiDB:CAGL0D04862g"/>
<dbReference type="Pfam" id="PF00400">
    <property type="entry name" value="WD40"/>
    <property type="match status" value="3"/>
</dbReference>
<dbReference type="GO" id="GO:0031428">
    <property type="term" value="C:box C/D methylation guide snoRNP complex"/>
    <property type="evidence" value="ECO:0007669"/>
    <property type="project" value="EnsemblFungi"/>
</dbReference>
<dbReference type="GO" id="GO:0007064">
    <property type="term" value="P:mitotic sister chromatid cohesion"/>
    <property type="evidence" value="ECO:0007669"/>
    <property type="project" value="EnsemblFungi"/>
</dbReference>
<dbReference type="Proteomes" id="UP000054886">
    <property type="component" value="Unassembled WGS sequence"/>
</dbReference>
<dbReference type="PANTHER" id="PTHR19932">
    <property type="entry name" value="WD REPEAT AND HMG-BOX DNA BINDING PROTEIN"/>
    <property type="match status" value="1"/>
</dbReference>
<dbReference type="GO" id="GO:0000472">
    <property type="term" value="P:endonucleolytic cleavage to generate mature 5'-end of SSU-rRNA from (SSU-rRNA, 5.8S rRNA, LSU-rRNA)"/>
    <property type="evidence" value="ECO:0007669"/>
    <property type="project" value="EnsemblFungi"/>
</dbReference>
<dbReference type="GO" id="GO:0034511">
    <property type="term" value="F:U3 snoRNA binding"/>
    <property type="evidence" value="ECO:0007669"/>
    <property type="project" value="EnsemblFungi"/>
</dbReference>
<keyword evidence="1" id="KW-0853">WD repeat</keyword>
<dbReference type="InterPro" id="IPR022100">
    <property type="entry name" value="WDHD1/CFT4_beta-prop_2nd"/>
</dbReference>
<dbReference type="InterPro" id="IPR015943">
    <property type="entry name" value="WD40/YVTN_repeat-like_dom_sf"/>
</dbReference>
<evidence type="ECO:0000313" key="5">
    <source>
        <dbReference type="Proteomes" id="UP000054886"/>
    </source>
</evidence>
<accession>A0A0W0C963</accession>
<dbReference type="FunFam" id="2.130.10.10:FF:000644">
    <property type="entry name" value="Rrp9p"/>
    <property type="match status" value="1"/>
</dbReference>
<reference evidence="4 5" key="1">
    <citation type="submission" date="2015-10" db="EMBL/GenBank/DDBJ databases">
        <title>Draft genomes sequences of Candida glabrata isolates 1A, 1B, 2A, 2B, 3A and 3B.</title>
        <authorList>
            <person name="Haavelsrud O.E."/>
            <person name="Gaustad P."/>
        </authorList>
    </citation>
    <scope>NUCLEOTIDE SEQUENCE [LARGE SCALE GENOMIC DNA]</scope>
    <source>
        <strain evidence="4">910700640</strain>
    </source>
</reference>
<dbReference type="VEuPathDB" id="FungiDB:B1J91_D04862g"/>
<dbReference type="SUPFAM" id="SSF50978">
    <property type="entry name" value="WD40 repeat-like"/>
    <property type="match status" value="2"/>
</dbReference>
<protein>
    <submittedName>
        <fullName evidence="4">DNA polymerase alpha-binding protein</fullName>
    </submittedName>
</protein>
<dbReference type="GO" id="GO:0000278">
    <property type="term" value="P:mitotic cell cycle"/>
    <property type="evidence" value="ECO:0007669"/>
    <property type="project" value="TreeGrafter"/>
</dbReference>
<feature type="region of interest" description="Disordered" evidence="2">
    <location>
        <begin position="362"/>
        <end position="401"/>
    </location>
</feature>
<dbReference type="GO" id="GO:0000447">
    <property type="term" value="P:endonucleolytic cleavage in ITS1 to separate SSU-rRNA from 5.8S rRNA and LSU-rRNA from tricistronic rRNA transcript (SSU-rRNA, 5.8S rRNA, LSU-rRNA)"/>
    <property type="evidence" value="ECO:0007669"/>
    <property type="project" value="EnsemblFungi"/>
</dbReference>
<gene>
    <name evidence="4" type="ORF">AO440_000817</name>
</gene>
<feature type="repeat" description="WD" evidence="1">
    <location>
        <begin position="1064"/>
        <end position="1105"/>
    </location>
</feature>
<proteinExistence type="predicted"/>
<organism evidence="4 5">
    <name type="scientific">Candida glabrata</name>
    <name type="common">Yeast</name>
    <name type="synonym">Torulopsis glabrata</name>
    <dbReference type="NCBI Taxonomy" id="5478"/>
    <lineage>
        <taxon>Eukaryota</taxon>
        <taxon>Fungi</taxon>
        <taxon>Dikarya</taxon>
        <taxon>Ascomycota</taxon>
        <taxon>Saccharomycotina</taxon>
        <taxon>Saccharomycetes</taxon>
        <taxon>Saccharomycetales</taxon>
        <taxon>Saccharomycetaceae</taxon>
        <taxon>Nakaseomyces</taxon>
    </lineage>
</organism>
<dbReference type="PANTHER" id="PTHR19932:SF10">
    <property type="entry name" value="WD REPEAT AND HMG-BOX DNA-BINDING PROTEIN 1"/>
    <property type="match status" value="1"/>
</dbReference>
<dbReference type="Pfam" id="PF12341">
    <property type="entry name" value="Mcl1_mid"/>
    <property type="match status" value="1"/>
</dbReference>
<dbReference type="VEuPathDB" id="FungiDB:B1J91_D04884g"/>
<dbReference type="PROSITE" id="PS50294">
    <property type="entry name" value="WD_REPEATS_REGION"/>
    <property type="match status" value="1"/>
</dbReference>
<dbReference type="InterPro" id="IPR036322">
    <property type="entry name" value="WD40_repeat_dom_sf"/>
</dbReference>
<dbReference type="VEuPathDB" id="FungiDB:GWK60_D05071"/>
<dbReference type="GO" id="GO:0000480">
    <property type="term" value="P:endonucleolytic cleavage in 5'-ETS of tricistronic rRNA transcript (SSU-rRNA, 5.8S rRNA, LSU-rRNA)"/>
    <property type="evidence" value="ECO:0007669"/>
    <property type="project" value="EnsemblFungi"/>
</dbReference>
<dbReference type="Gene3D" id="2.130.10.10">
    <property type="entry name" value="YVTN repeat-like/Quinoprotein amine dehydrogenase"/>
    <property type="match status" value="2"/>
</dbReference>
<dbReference type="VEuPathDB" id="FungiDB:GVI51_D04829"/>
<dbReference type="VEuPathDB" id="FungiDB:GWK60_D05049"/>
<dbReference type="InterPro" id="IPR001680">
    <property type="entry name" value="WD40_rpt"/>
</dbReference>
<feature type="compositionally biased region" description="Acidic residues" evidence="2">
    <location>
        <begin position="388"/>
        <end position="401"/>
    </location>
</feature>
<dbReference type="VEuPathDB" id="FungiDB:GVI51_D04851"/>
<evidence type="ECO:0000259" key="3">
    <source>
        <dbReference type="Pfam" id="PF12341"/>
    </source>
</evidence>
<evidence type="ECO:0000256" key="1">
    <source>
        <dbReference type="PROSITE-ProRule" id="PRU00221"/>
    </source>
</evidence>
<name>A0A0W0C963_CANGB</name>
<dbReference type="GO" id="GO:0006270">
    <property type="term" value="P:DNA replication initiation"/>
    <property type="evidence" value="ECO:0007669"/>
    <property type="project" value="EnsemblFungi"/>
</dbReference>
<dbReference type="GO" id="GO:0032040">
    <property type="term" value="C:small-subunit processome"/>
    <property type="evidence" value="ECO:0007669"/>
    <property type="project" value="EnsemblFungi"/>
</dbReference>
<dbReference type="GO" id="GO:0043596">
    <property type="term" value="C:nuclear replication fork"/>
    <property type="evidence" value="ECO:0007669"/>
    <property type="project" value="EnsemblFungi"/>
</dbReference>
<dbReference type="EMBL" id="LLZZ01000027">
    <property type="protein sequence ID" value="KTB11841.1"/>
    <property type="molecule type" value="Genomic_DNA"/>
</dbReference>
<comment type="caution">
    <text evidence="4">The sequence shown here is derived from an EMBL/GenBank/DDBJ whole genome shotgun (WGS) entry which is preliminary data.</text>
</comment>
<dbReference type="GO" id="GO:0003682">
    <property type="term" value="F:chromatin binding"/>
    <property type="evidence" value="ECO:0007669"/>
    <property type="project" value="EnsemblFungi"/>
</dbReference>
<dbReference type="GO" id="GO:0042802">
    <property type="term" value="F:identical protein binding"/>
    <property type="evidence" value="ECO:0007669"/>
    <property type="project" value="EnsemblFungi"/>
</dbReference>